<gene>
    <name evidence="1" type="ORF">GA542_06610</name>
</gene>
<comment type="caution">
    <text evidence="1">The sequence shown here is derived from an EMBL/GenBank/DDBJ whole genome shotgun (WGS) entry which is preliminary data.</text>
</comment>
<evidence type="ECO:0000313" key="1">
    <source>
        <dbReference type="EMBL" id="KAB6029358.1"/>
    </source>
</evidence>
<sequence length="89" mass="10208">MADKRAFDWDLVPDTVLYDIFYESGTRLGGAYVARMRAATSPEERGHWLHAQIRLDAERDAIDPNDRKAQIEAKIRWDAERKALYAADG</sequence>
<protein>
    <submittedName>
        <fullName evidence="1">Uncharacterized protein</fullName>
    </submittedName>
</protein>
<organism evidence="1 2">
    <name type="scientific">Bifidobacterium adolescentis</name>
    <dbReference type="NCBI Taxonomy" id="1680"/>
    <lineage>
        <taxon>Bacteria</taxon>
        <taxon>Bacillati</taxon>
        <taxon>Actinomycetota</taxon>
        <taxon>Actinomycetes</taxon>
        <taxon>Bifidobacteriales</taxon>
        <taxon>Bifidobacteriaceae</taxon>
        <taxon>Bifidobacterium</taxon>
    </lineage>
</organism>
<accession>A0A6I0V8T5</accession>
<name>A0A6I0V8T5_BIFAD</name>
<evidence type="ECO:0000313" key="2">
    <source>
        <dbReference type="Proteomes" id="UP000470926"/>
    </source>
</evidence>
<dbReference type="EMBL" id="WDFR01000003">
    <property type="protein sequence ID" value="KAB6029358.1"/>
    <property type="molecule type" value="Genomic_DNA"/>
</dbReference>
<proteinExistence type="predicted"/>
<reference evidence="1 2" key="1">
    <citation type="journal article" date="2019" name="Nat. Med.">
        <title>A library of human gut bacterial isolates paired with longitudinal multiomics data enables mechanistic microbiome research.</title>
        <authorList>
            <person name="Poyet M."/>
            <person name="Groussin M."/>
            <person name="Gibbons S.M."/>
            <person name="Avila-Pacheco J."/>
            <person name="Jiang X."/>
            <person name="Kearney S.M."/>
            <person name="Perrotta A.R."/>
            <person name="Berdy B."/>
            <person name="Zhao S."/>
            <person name="Lieberman T.D."/>
            <person name="Swanson P.K."/>
            <person name="Smith M."/>
            <person name="Roesemann S."/>
            <person name="Alexander J.E."/>
            <person name="Rich S.A."/>
            <person name="Livny J."/>
            <person name="Vlamakis H."/>
            <person name="Clish C."/>
            <person name="Bullock K."/>
            <person name="Deik A."/>
            <person name="Scott J."/>
            <person name="Pierce K.A."/>
            <person name="Xavier R.J."/>
            <person name="Alm E.J."/>
        </authorList>
    </citation>
    <scope>NUCLEOTIDE SEQUENCE [LARGE SCALE GENOMIC DNA]</scope>
    <source>
        <strain evidence="1 2">BIOML-A26</strain>
    </source>
</reference>
<dbReference type="Proteomes" id="UP000470926">
    <property type="component" value="Unassembled WGS sequence"/>
</dbReference>
<dbReference type="AlphaFoldDB" id="A0A6I0V8T5"/>